<dbReference type="InterPro" id="IPR036390">
    <property type="entry name" value="WH_DNA-bd_sf"/>
</dbReference>
<dbReference type="InterPro" id="IPR036388">
    <property type="entry name" value="WH-like_DNA-bd_sf"/>
</dbReference>
<evidence type="ECO:0000259" key="5">
    <source>
        <dbReference type="PROSITE" id="PS50931"/>
    </source>
</evidence>
<proteinExistence type="inferred from homology"/>
<dbReference type="PANTHER" id="PTHR30419:SF8">
    <property type="entry name" value="NITROGEN ASSIMILATION TRANSCRIPTIONAL ACTIVATOR-RELATED"/>
    <property type="match status" value="1"/>
</dbReference>
<reference evidence="6 7" key="5">
    <citation type="journal article" date="2010" name="Appl. Environ. Microbiol.">
        <title>phrR-like gene praR of Azorhizobium caulinodans ORS571 is essential for symbiosis with Sesbania rostrata and is involved in expression of reb genes.</title>
        <authorList>
            <person name="Akiba N."/>
            <person name="Aono T."/>
            <person name="Toyazaki H."/>
            <person name="Sato S."/>
            <person name="Oyaizu H."/>
        </authorList>
    </citation>
    <scope>NUCLEOTIDE SEQUENCE [LARGE SCALE GENOMIC DNA]</scope>
    <source>
        <strain evidence="7">ATCC 43989 / DSM 5975 / JCM 20966 / LMG 6465 / NBRC 14845 / NCIMB 13405 / ORS 571</strain>
    </source>
</reference>
<dbReference type="InterPro" id="IPR050950">
    <property type="entry name" value="HTH-type_LysR_regulators"/>
</dbReference>
<dbReference type="Pfam" id="PF00126">
    <property type="entry name" value="HTH_1"/>
    <property type="match status" value="1"/>
</dbReference>
<dbReference type="STRING" id="438753.AZC_0127"/>
<dbReference type="SUPFAM" id="SSF53850">
    <property type="entry name" value="Periplasmic binding protein-like II"/>
    <property type="match status" value="1"/>
</dbReference>
<dbReference type="InterPro" id="IPR000847">
    <property type="entry name" value="LysR_HTH_N"/>
</dbReference>
<dbReference type="Pfam" id="PF03466">
    <property type="entry name" value="LysR_substrate"/>
    <property type="match status" value="1"/>
</dbReference>
<keyword evidence="4" id="KW-0804">Transcription</keyword>
<sequence length="298" mass="32484">MEIRTLRAFVEVVRQGGFSNAAKAILATQSTVSKAVRQLEDELGLPLLDRLGHSSRLTAAGEIVYRRAAVMLAEREDLVSELDELRGLTRGVLRLGLPPLGSNILFAPLFALYRQRFPGIEIKLHQHGSRRLEEMVLAGEMDLAGSLLPVAPDFAWQSIHQEPIVALLPASHRLAGAARVDLGDLAADPFLLFQEGFAIDTVLQAACERRGLKPQVAVRSAQADFLVELVAAEVGVTFLPRMIADQRPRPGVARVLLDEPGTDWHMALVWRKGGYLSRAALAWLDLSREVLAANAAAA</sequence>
<evidence type="ECO:0000313" key="6">
    <source>
        <dbReference type="EMBL" id="BAF86125.1"/>
    </source>
</evidence>
<evidence type="ECO:0000313" key="7">
    <source>
        <dbReference type="Proteomes" id="UP000000270"/>
    </source>
</evidence>
<dbReference type="GO" id="GO:0005829">
    <property type="term" value="C:cytosol"/>
    <property type="evidence" value="ECO:0007669"/>
    <property type="project" value="TreeGrafter"/>
</dbReference>
<dbReference type="SUPFAM" id="SSF46785">
    <property type="entry name" value="Winged helix' DNA-binding domain"/>
    <property type="match status" value="1"/>
</dbReference>
<dbReference type="Gene3D" id="3.40.190.290">
    <property type="match status" value="1"/>
</dbReference>
<dbReference type="KEGG" id="azc:AZC_0127"/>
<evidence type="ECO:0000256" key="4">
    <source>
        <dbReference type="ARBA" id="ARBA00023163"/>
    </source>
</evidence>
<evidence type="ECO:0000256" key="2">
    <source>
        <dbReference type="ARBA" id="ARBA00023015"/>
    </source>
</evidence>
<reference evidence="6 7" key="6">
    <citation type="journal article" date="2011" name="Appl. Environ. Microbiol.">
        <title>Involvement of the azorhizobial chromosome partition gene (parA) in the onset of bacteroid differentiation during Sesbania rostrata stem nodule development.</title>
        <authorList>
            <person name="Liu CT."/>
            <person name="Lee KB."/>
            <person name="Wang YS."/>
            <person name="Peng MH."/>
            <person name="Lee KT."/>
            <person name="Suzuki S."/>
            <person name="Suzuki T."/>
            <person name="Oyaizu H."/>
        </authorList>
    </citation>
    <scope>NUCLEOTIDE SEQUENCE [LARGE SCALE GENOMIC DNA]</scope>
    <source>
        <strain evidence="7">ATCC 43989 / DSM 5975 / JCM 20966 / LMG 6465 / NBRC 14845 / NCIMB 13405 / ORS 571</strain>
    </source>
</reference>
<dbReference type="PROSITE" id="PS50931">
    <property type="entry name" value="HTH_LYSR"/>
    <property type="match status" value="1"/>
</dbReference>
<dbReference type="GO" id="GO:0003700">
    <property type="term" value="F:DNA-binding transcription factor activity"/>
    <property type="evidence" value="ECO:0007669"/>
    <property type="project" value="InterPro"/>
</dbReference>
<gene>
    <name evidence="6" type="primary">lysR</name>
    <name evidence="6" type="ordered locus">AZC_0127</name>
</gene>
<evidence type="ECO:0000256" key="1">
    <source>
        <dbReference type="ARBA" id="ARBA00009437"/>
    </source>
</evidence>
<feature type="domain" description="HTH lysR-type" evidence="5">
    <location>
        <begin position="1"/>
        <end position="58"/>
    </location>
</feature>
<dbReference type="FunFam" id="1.10.10.10:FF:000001">
    <property type="entry name" value="LysR family transcriptional regulator"/>
    <property type="match status" value="1"/>
</dbReference>
<dbReference type="AlphaFoldDB" id="A8IGS2"/>
<keyword evidence="7" id="KW-1185">Reference proteome</keyword>
<dbReference type="InterPro" id="IPR005119">
    <property type="entry name" value="LysR_subst-bd"/>
</dbReference>
<dbReference type="PRINTS" id="PR00039">
    <property type="entry name" value="HTHLYSR"/>
</dbReference>
<reference evidence="6 7" key="3">
    <citation type="journal article" date="2008" name="BMC Genomics">
        <title>The genome of the versatile nitrogen fixer Azorhizobium caulinodans ORS571.</title>
        <authorList>
            <person name="Lee KB."/>
            <person name="Backer P.D."/>
            <person name="Aono T."/>
            <person name="Liu CT."/>
            <person name="Suzuki S."/>
            <person name="Suzuki T."/>
            <person name="Kaneko T."/>
            <person name="Yamada M."/>
            <person name="Tabata S."/>
            <person name="Kupfer D.M."/>
            <person name="Najar F.Z."/>
            <person name="Wiley G.B."/>
            <person name="Roe B."/>
            <person name="Binnewies T.T."/>
            <person name="Ussery D.W."/>
            <person name="D'Haeze W."/>
            <person name="Herder J.D."/>
            <person name="Gevers D."/>
            <person name="Vereecke D."/>
            <person name="Holsters M."/>
            <person name="Oyaizu H."/>
        </authorList>
    </citation>
    <scope>NUCLEOTIDE SEQUENCE [LARGE SCALE GENOMIC DNA]</scope>
    <source>
        <strain evidence="7">ATCC 43989 / DSM 5975 / JCM 20966 / LMG 6465 / NBRC 14845 / NCIMB 13405 / ORS 571</strain>
    </source>
</reference>
<name>A8IGS2_AZOC5</name>
<dbReference type="Gene3D" id="1.10.10.10">
    <property type="entry name" value="Winged helix-like DNA-binding domain superfamily/Winged helix DNA-binding domain"/>
    <property type="match status" value="1"/>
</dbReference>
<protein>
    <submittedName>
        <fullName evidence="6">Transcriptional regulatory protein</fullName>
    </submittedName>
</protein>
<dbReference type="RefSeq" id="WP_012168658.1">
    <property type="nucleotide sequence ID" value="NC_009937.1"/>
</dbReference>
<dbReference type="eggNOG" id="COG0583">
    <property type="taxonomic scope" value="Bacteria"/>
</dbReference>
<accession>A8IGS2</accession>
<dbReference type="GO" id="GO:0003677">
    <property type="term" value="F:DNA binding"/>
    <property type="evidence" value="ECO:0007669"/>
    <property type="project" value="UniProtKB-KW"/>
</dbReference>
<dbReference type="CDD" id="cd08438">
    <property type="entry name" value="PBP2_CidR"/>
    <property type="match status" value="1"/>
</dbReference>
<reference evidence="6 7" key="1">
    <citation type="journal article" date="2007" name="Appl. Environ. Microbiol.">
        <title>Rhizobial factors required for stem nodule maturation and maintenance in Sesbania rostrata-Azorhizobium caulinodans ORS571 symbiosis.</title>
        <authorList>
            <person name="Suzuki S."/>
            <person name="Aono T."/>
            <person name="Lee KB."/>
            <person name="Suzuki T."/>
            <person name="Liu CT."/>
            <person name="Miwa H."/>
            <person name="Wakao S."/>
            <person name="Iki T."/>
            <person name="Oyaizu H."/>
        </authorList>
    </citation>
    <scope>NUCLEOTIDE SEQUENCE [LARGE SCALE GENOMIC DNA]</scope>
    <source>
        <strain evidence="7">ATCC 43989 / DSM 5975 / JCM 20966 / LMG 6465 / NBRC 14845 / NCIMB 13405 / ORS 571</strain>
    </source>
</reference>
<dbReference type="EMBL" id="AP009384">
    <property type="protein sequence ID" value="BAF86125.1"/>
    <property type="molecule type" value="Genomic_DNA"/>
</dbReference>
<organism evidence="6 7">
    <name type="scientific">Azorhizobium caulinodans (strain ATCC 43989 / DSM 5975 / JCM 20966 / LMG 6465 / NBRC 14845 / NCIMB 13405 / ORS 571)</name>
    <dbReference type="NCBI Taxonomy" id="438753"/>
    <lineage>
        <taxon>Bacteria</taxon>
        <taxon>Pseudomonadati</taxon>
        <taxon>Pseudomonadota</taxon>
        <taxon>Alphaproteobacteria</taxon>
        <taxon>Hyphomicrobiales</taxon>
        <taxon>Xanthobacteraceae</taxon>
        <taxon>Azorhizobium</taxon>
    </lineage>
</organism>
<dbReference type="Proteomes" id="UP000000270">
    <property type="component" value="Chromosome"/>
</dbReference>
<keyword evidence="3" id="KW-0238">DNA-binding</keyword>
<reference evidence="7" key="2">
    <citation type="submission" date="2007-04" db="EMBL/GenBank/DDBJ databases">
        <title>Complete genome sequence of the nitrogen-fixing bacterium Azorhizobium caulinodans ORS571.</title>
        <authorList>
            <person name="Lee K.B."/>
            <person name="Backer P.D."/>
            <person name="Aono T."/>
            <person name="Liu C.T."/>
            <person name="Suzuki S."/>
            <person name="Suzuki T."/>
            <person name="Kaneko T."/>
            <person name="Yamada M."/>
            <person name="Tabata S."/>
            <person name="Kupfer D.M."/>
            <person name="Najar F.Z."/>
            <person name="Wiley G.B."/>
            <person name="Roe B."/>
            <person name="Binnewies T."/>
            <person name="Ussery D."/>
            <person name="Vereecke D."/>
            <person name="Gevers D."/>
            <person name="Holsters M."/>
            <person name="Oyaizu H."/>
        </authorList>
    </citation>
    <scope>NUCLEOTIDE SEQUENCE [LARGE SCALE GENOMIC DNA]</scope>
    <source>
        <strain evidence="7">ATCC 43989 / DSM 5975 / JCM 20966 / LMG 6465 / NBRC 14845 / NCIMB 13405 / ORS 571</strain>
    </source>
</reference>
<keyword evidence="2" id="KW-0805">Transcription regulation</keyword>
<evidence type="ECO:0000256" key="3">
    <source>
        <dbReference type="ARBA" id="ARBA00023125"/>
    </source>
</evidence>
<reference evidence="6 7" key="4">
    <citation type="journal article" date="2009" name="Appl. Environ. Microbiol.">
        <title>Comparative genome-wide transcriptional profiling of Azorhizobium caulinodans ORS571 grown under free-living and symbiotic conditions.</title>
        <authorList>
            <person name="Tsukada S."/>
            <person name="Aono T."/>
            <person name="Akiba N."/>
            <person name="Lee KB."/>
            <person name="Liu CT."/>
            <person name="Toyazaki H."/>
            <person name="Oyaizu H."/>
        </authorList>
    </citation>
    <scope>NUCLEOTIDE SEQUENCE [LARGE SCALE GENOMIC DNA]</scope>
    <source>
        <strain evidence="7">ATCC 43989 / DSM 5975 / JCM 20966 / LMG 6465 / NBRC 14845 / NCIMB 13405 / ORS 571</strain>
    </source>
</reference>
<comment type="similarity">
    <text evidence="1">Belongs to the LysR transcriptional regulatory family.</text>
</comment>
<dbReference type="PANTHER" id="PTHR30419">
    <property type="entry name" value="HTH-TYPE TRANSCRIPTIONAL REGULATOR YBHD"/>
    <property type="match status" value="1"/>
</dbReference>
<dbReference type="HOGENOM" id="CLU_039613_6_2_5"/>